<dbReference type="PANTHER" id="PTHR36172:SF1">
    <property type="entry name" value="RESOLVASE-RELATED"/>
    <property type="match status" value="1"/>
</dbReference>
<dbReference type="RefSeq" id="WP_226576585.1">
    <property type="nucleotide sequence ID" value="NZ_BLAY01000015.1"/>
</dbReference>
<dbReference type="SMART" id="SM00857">
    <property type="entry name" value="Resolvase"/>
    <property type="match status" value="1"/>
</dbReference>
<dbReference type="InterPro" id="IPR006119">
    <property type="entry name" value="Resolv_N"/>
</dbReference>
<organism evidence="2 3">
    <name type="scientific">Microseira wollei NIES-4236</name>
    <dbReference type="NCBI Taxonomy" id="2530354"/>
    <lineage>
        <taxon>Bacteria</taxon>
        <taxon>Bacillati</taxon>
        <taxon>Cyanobacteriota</taxon>
        <taxon>Cyanophyceae</taxon>
        <taxon>Oscillatoriophycideae</taxon>
        <taxon>Aerosakkonematales</taxon>
        <taxon>Aerosakkonemataceae</taxon>
        <taxon>Microseira</taxon>
    </lineage>
</organism>
<accession>A0AAV3X7M2</accession>
<dbReference type="InterPro" id="IPR048046">
    <property type="entry name" value="Transpos_IS607"/>
</dbReference>
<dbReference type="NCBIfam" id="NF033518">
    <property type="entry name" value="transpos_IS607"/>
    <property type="match status" value="1"/>
</dbReference>
<dbReference type="Pfam" id="PF00239">
    <property type="entry name" value="Resolvase"/>
    <property type="match status" value="1"/>
</dbReference>
<protein>
    <submittedName>
        <fullName evidence="2">Resolvase</fullName>
    </submittedName>
</protein>
<evidence type="ECO:0000259" key="1">
    <source>
        <dbReference type="PROSITE" id="PS51736"/>
    </source>
</evidence>
<comment type="caution">
    <text evidence="2">The sequence shown here is derived from an EMBL/GenBank/DDBJ whole genome shotgun (WGS) entry which is preliminary data.</text>
</comment>
<feature type="domain" description="Resolvase/invertase-type recombinase catalytic" evidence="1">
    <location>
        <begin position="55"/>
        <end position="194"/>
    </location>
</feature>
<dbReference type="AlphaFoldDB" id="A0AAV3X7M2"/>
<dbReference type="Proteomes" id="UP001050975">
    <property type="component" value="Unassembled WGS sequence"/>
</dbReference>
<dbReference type="GO" id="GO:0000150">
    <property type="term" value="F:DNA strand exchange activity"/>
    <property type="evidence" value="ECO:0007669"/>
    <property type="project" value="InterPro"/>
</dbReference>
<evidence type="ECO:0000313" key="3">
    <source>
        <dbReference type="Proteomes" id="UP001050975"/>
    </source>
</evidence>
<gene>
    <name evidence="2" type="ORF">MiSe_13770</name>
</gene>
<dbReference type="PANTHER" id="PTHR36172">
    <property type="match status" value="1"/>
</dbReference>
<dbReference type="Gene3D" id="3.40.50.1390">
    <property type="entry name" value="Resolvase, N-terminal catalytic domain"/>
    <property type="match status" value="1"/>
</dbReference>
<dbReference type="PROSITE" id="PS51736">
    <property type="entry name" value="RECOMBINASES_3"/>
    <property type="match status" value="1"/>
</dbReference>
<name>A0AAV3X7M2_9CYAN</name>
<dbReference type="SUPFAM" id="SSF53041">
    <property type="entry name" value="Resolvase-like"/>
    <property type="match status" value="1"/>
</dbReference>
<reference evidence="2" key="1">
    <citation type="submission" date="2019-10" db="EMBL/GenBank/DDBJ databases">
        <title>Draft genome sequece of Microseira wollei NIES-4236.</title>
        <authorList>
            <person name="Yamaguchi H."/>
            <person name="Suzuki S."/>
            <person name="Kawachi M."/>
        </authorList>
    </citation>
    <scope>NUCLEOTIDE SEQUENCE</scope>
    <source>
        <strain evidence="2">NIES-4236</strain>
    </source>
</reference>
<keyword evidence="3" id="KW-1185">Reference proteome</keyword>
<dbReference type="InterPro" id="IPR051491">
    <property type="entry name" value="Recombinase/Transposase-rel"/>
</dbReference>
<proteinExistence type="predicted"/>
<dbReference type="InterPro" id="IPR036162">
    <property type="entry name" value="Resolvase-like_N_sf"/>
</dbReference>
<evidence type="ECO:0000313" key="2">
    <source>
        <dbReference type="EMBL" id="GET36626.1"/>
    </source>
</evidence>
<dbReference type="Gene3D" id="1.10.287.2170">
    <property type="match status" value="1"/>
</dbReference>
<dbReference type="GO" id="GO:0003677">
    <property type="term" value="F:DNA binding"/>
    <property type="evidence" value="ECO:0007669"/>
    <property type="project" value="InterPro"/>
</dbReference>
<dbReference type="EMBL" id="BLAY01000015">
    <property type="protein sequence ID" value="GET36626.1"/>
    <property type="molecule type" value="Genomic_DNA"/>
</dbReference>
<dbReference type="FunFam" id="3.40.50.1390:FF:000002">
    <property type="entry name" value="ORF1 in transposon ISC1904"/>
    <property type="match status" value="1"/>
</dbReference>
<sequence length="199" mass="22357">MKLADYAKHLGISYQTAWRWWKAGKLPHRAYQSETGMVIVDYNPSTETTPAGTNRAAIYARVSSSENKDNLEQQAELLSQYAIAKGYQITKVVKEVGSGLNDNRKKLESLLMSKDYDILIVEHKDRLATFGTHYLDVLLSRCGVKLEVVNLADKVRDELMQDLIAIITSFAARLYGQGQAKRKTAKIIKELSEGDDETS</sequence>